<name>A0A392TM25_9FABA</name>
<accession>A0A392TM25</accession>
<sequence length="46" mass="5164">EDWRPSCCFVLPVIDLCLYLHEGYLSSRGGAFEGSTLVVVYRIVSL</sequence>
<keyword evidence="2" id="KW-1185">Reference proteome</keyword>
<feature type="non-terminal residue" evidence="1">
    <location>
        <position position="1"/>
    </location>
</feature>
<proteinExistence type="predicted"/>
<comment type="caution">
    <text evidence="1">The sequence shown here is derived from an EMBL/GenBank/DDBJ whole genome shotgun (WGS) entry which is preliminary data.</text>
</comment>
<dbReference type="AlphaFoldDB" id="A0A392TM25"/>
<reference evidence="1 2" key="1">
    <citation type="journal article" date="2018" name="Front. Plant Sci.">
        <title>Red Clover (Trifolium pratense) and Zigzag Clover (T. medium) - A Picture of Genomic Similarities and Differences.</title>
        <authorList>
            <person name="Dluhosova J."/>
            <person name="Istvanek J."/>
            <person name="Nedelnik J."/>
            <person name="Repkova J."/>
        </authorList>
    </citation>
    <scope>NUCLEOTIDE SEQUENCE [LARGE SCALE GENOMIC DNA]</scope>
    <source>
        <strain evidence="2">cv. 10/8</strain>
        <tissue evidence="1">Leaf</tissue>
    </source>
</reference>
<organism evidence="1 2">
    <name type="scientific">Trifolium medium</name>
    <dbReference type="NCBI Taxonomy" id="97028"/>
    <lineage>
        <taxon>Eukaryota</taxon>
        <taxon>Viridiplantae</taxon>
        <taxon>Streptophyta</taxon>
        <taxon>Embryophyta</taxon>
        <taxon>Tracheophyta</taxon>
        <taxon>Spermatophyta</taxon>
        <taxon>Magnoliopsida</taxon>
        <taxon>eudicotyledons</taxon>
        <taxon>Gunneridae</taxon>
        <taxon>Pentapetalae</taxon>
        <taxon>rosids</taxon>
        <taxon>fabids</taxon>
        <taxon>Fabales</taxon>
        <taxon>Fabaceae</taxon>
        <taxon>Papilionoideae</taxon>
        <taxon>50 kb inversion clade</taxon>
        <taxon>NPAAA clade</taxon>
        <taxon>Hologalegina</taxon>
        <taxon>IRL clade</taxon>
        <taxon>Trifolieae</taxon>
        <taxon>Trifolium</taxon>
    </lineage>
</organism>
<dbReference type="Proteomes" id="UP000265520">
    <property type="component" value="Unassembled WGS sequence"/>
</dbReference>
<evidence type="ECO:0000313" key="2">
    <source>
        <dbReference type="Proteomes" id="UP000265520"/>
    </source>
</evidence>
<protein>
    <submittedName>
        <fullName evidence="1">Uncharacterized protein</fullName>
    </submittedName>
</protein>
<evidence type="ECO:0000313" key="1">
    <source>
        <dbReference type="EMBL" id="MCI61497.1"/>
    </source>
</evidence>
<dbReference type="EMBL" id="LXQA010600881">
    <property type="protein sequence ID" value="MCI61497.1"/>
    <property type="molecule type" value="Genomic_DNA"/>
</dbReference>